<keyword evidence="4" id="KW-0238">DNA-binding</keyword>
<evidence type="ECO:0000256" key="2">
    <source>
        <dbReference type="ARBA" id="ARBA00007770"/>
    </source>
</evidence>
<dbReference type="GO" id="GO:0000977">
    <property type="term" value="F:RNA polymerase II transcription regulatory region sequence-specific DNA binding"/>
    <property type="evidence" value="ECO:0007669"/>
    <property type="project" value="TreeGrafter"/>
</dbReference>
<dbReference type="AlphaFoldDB" id="A0A914HJB6"/>
<dbReference type="WBParaSite" id="Gr19_v10_g17158.t1">
    <property type="protein sequence ID" value="Gr19_v10_g17158.t1"/>
    <property type="gene ID" value="Gr19_v10_g17158"/>
</dbReference>
<evidence type="ECO:0000256" key="1">
    <source>
        <dbReference type="ARBA" id="ARBA00004123"/>
    </source>
</evidence>
<keyword evidence="9" id="KW-1185">Reference proteome</keyword>
<feature type="compositionally biased region" description="Acidic residues" evidence="7">
    <location>
        <begin position="109"/>
        <end position="124"/>
    </location>
</feature>
<dbReference type="PRINTS" id="PR01748">
    <property type="entry name" value="AP2TNSCPFCT"/>
</dbReference>
<comment type="subcellular location">
    <subcellularLocation>
        <location evidence="1">Nucleus</location>
    </subcellularLocation>
</comment>
<feature type="compositionally biased region" description="Acidic residues" evidence="7">
    <location>
        <begin position="28"/>
        <end position="41"/>
    </location>
</feature>
<sequence>MTAKASSASCCVATPTAASAEDAKFIGNDDEMERGEDEDERVEISSAPPLYCSPSSSSVLPKESEQSERKRPAAIQELLEKKRARLAHNENGCKSERSTSPTTNTADLTGEEEERTEDDAEEGEGAQPSTSVLDNGTNNMLSHWAEREDSETVSSSGSSVLSVCNGGIFCNKSPFASSAIGELNLGQLLKRAFAEPSRLLTDPQMLAVIQETMLQKYAANGTTAAALAAALLNKTGTCDGGTAPTTKATTPSPKKGGGERDGILQNGGAAGDGVVALNIVPNDNVFSQVPGRLSLLSNVVKYKVTVGEIKRRLIGPESFNFSLLGAMLRRAKMPEKSAMLMGELNQVGLSIPRGRRRLSQVTLLSALTETESTQFVRDFKKLAESDFPSEKLAAELLRQRTKRRTTADGAQGTARERVEKLTAALKLAEEFLTLLEQDRSPIMDTVPEPILRQELQEPFSNFSMLTHGFGNPAVQVGVSCFVQCLRHQIRLLEEQQRPNGTARTK</sequence>
<evidence type="ECO:0000313" key="9">
    <source>
        <dbReference type="Proteomes" id="UP000887572"/>
    </source>
</evidence>
<dbReference type="GO" id="GO:0000981">
    <property type="term" value="F:DNA-binding transcription factor activity, RNA polymerase II-specific"/>
    <property type="evidence" value="ECO:0007669"/>
    <property type="project" value="TreeGrafter"/>
</dbReference>
<evidence type="ECO:0000259" key="8">
    <source>
        <dbReference type="Pfam" id="PF03299"/>
    </source>
</evidence>
<evidence type="ECO:0000313" key="10">
    <source>
        <dbReference type="WBParaSite" id="Gr19_v10_g17158.t1"/>
    </source>
</evidence>
<feature type="compositionally biased region" description="Basic and acidic residues" evidence="7">
    <location>
        <begin position="87"/>
        <end position="97"/>
    </location>
</feature>
<feature type="compositionally biased region" description="Polar residues" evidence="7">
    <location>
        <begin position="127"/>
        <end position="137"/>
    </location>
</feature>
<keyword evidence="6" id="KW-0539">Nucleus</keyword>
<keyword evidence="3" id="KW-0805">Transcription regulation</keyword>
<feature type="region of interest" description="Disordered" evidence="7">
    <location>
        <begin position="22"/>
        <end position="137"/>
    </location>
</feature>
<evidence type="ECO:0000256" key="5">
    <source>
        <dbReference type="ARBA" id="ARBA00023163"/>
    </source>
</evidence>
<dbReference type="PANTHER" id="PTHR10812">
    <property type="entry name" value="TRANSCRIPTION FACTOR AP-2"/>
    <property type="match status" value="1"/>
</dbReference>
<feature type="domain" description="Transcription factor AP-2 C-terminal" evidence="8">
    <location>
        <begin position="286"/>
        <end position="483"/>
    </location>
</feature>
<organism evidence="9 10">
    <name type="scientific">Globodera rostochiensis</name>
    <name type="common">Golden nematode worm</name>
    <name type="synonym">Heterodera rostochiensis</name>
    <dbReference type="NCBI Taxonomy" id="31243"/>
    <lineage>
        <taxon>Eukaryota</taxon>
        <taxon>Metazoa</taxon>
        <taxon>Ecdysozoa</taxon>
        <taxon>Nematoda</taxon>
        <taxon>Chromadorea</taxon>
        <taxon>Rhabditida</taxon>
        <taxon>Tylenchina</taxon>
        <taxon>Tylenchomorpha</taxon>
        <taxon>Tylenchoidea</taxon>
        <taxon>Heteroderidae</taxon>
        <taxon>Heteroderinae</taxon>
        <taxon>Globodera</taxon>
    </lineage>
</organism>
<evidence type="ECO:0000256" key="6">
    <source>
        <dbReference type="ARBA" id="ARBA00023242"/>
    </source>
</evidence>
<protein>
    <submittedName>
        <fullName evidence="10">Transcription factor AP-2 C-terminal domain-containing protein</fullName>
    </submittedName>
</protein>
<evidence type="ECO:0000256" key="4">
    <source>
        <dbReference type="ARBA" id="ARBA00023125"/>
    </source>
</evidence>
<evidence type="ECO:0000256" key="3">
    <source>
        <dbReference type="ARBA" id="ARBA00023015"/>
    </source>
</evidence>
<dbReference type="GO" id="GO:0005634">
    <property type="term" value="C:nucleus"/>
    <property type="evidence" value="ECO:0007669"/>
    <property type="project" value="UniProtKB-SubCell"/>
</dbReference>
<dbReference type="InterPro" id="IPR004979">
    <property type="entry name" value="TF_AP2"/>
</dbReference>
<accession>A0A914HJB6</accession>
<dbReference type="Proteomes" id="UP000887572">
    <property type="component" value="Unplaced"/>
</dbReference>
<dbReference type="GO" id="GO:0042127">
    <property type="term" value="P:regulation of cell population proliferation"/>
    <property type="evidence" value="ECO:0007669"/>
    <property type="project" value="TreeGrafter"/>
</dbReference>
<keyword evidence="5" id="KW-0804">Transcription</keyword>
<feature type="compositionally biased region" description="Low complexity" evidence="7">
    <location>
        <begin position="239"/>
        <end position="254"/>
    </location>
</feature>
<name>A0A914HJB6_GLORO</name>
<comment type="similarity">
    <text evidence="2">Belongs to the AP-2 family.</text>
</comment>
<feature type="compositionally biased region" description="Low complexity" evidence="7">
    <location>
        <begin position="45"/>
        <end position="61"/>
    </location>
</feature>
<dbReference type="Pfam" id="PF03299">
    <property type="entry name" value="TF_AP-2"/>
    <property type="match status" value="1"/>
</dbReference>
<dbReference type="InterPro" id="IPR013854">
    <property type="entry name" value="TF_AP2_C"/>
</dbReference>
<feature type="region of interest" description="Disordered" evidence="7">
    <location>
        <begin position="239"/>
        <end position="259"/>
    </location>
</feature>
<proteinExistence type="inferred from homology"/>
<dbReference type="PANTHER" id="PTHR10812:SF17">
    <property type="entry name" value="TRANSCRIPTION FACTOR AP-2, ISOFORM D"/>
    <property type="match status" value="1"/>
</dbReference>
<feature type="compositionally biased region" description="Basic and acidic residues" evidence="7">
    <location>
        <begin position="62"/>
        <end position="71"/>
    </location>
</feature>
<evidence type="ECO:0000256" key="7">
    <source>
        <dbReference type="SAM" id="MobiDB-lite"/>
    </source>
</evidence>
<reference evidence="10" key="1">
    <citation type="submission" date="2022-11" db="UniProtKB">
        <authorList>
            <consortium name="WormBaseParasite"/>
        </authorList>
    </citation>
    <scope>IDENTIFICATION</scope>
</reference>